<evidence type="ECO:0000313" key="2">
    <source>
        <dbReference type="Proteomes" id="UP000003824"/>
    </source>
</evidence>
<dbReference type="eggNOG" id="ENOG5033SSP">
    <property type="taxonomic scope" value="Bacteria"/>
</dbReference>
<name>D6A3F8_STRV1</name>
<organism evidence="1 2">
    <name type="scientific">Streptomyces viridosporus (strain ATCC 14672 / DSM 40746 / JCM 4963 / KCTC 9882 / NRRL B-12104 / FH 1290)</name>
    <name type="common">Streptomyces ghanaensis</name>
    <dbReference type="NCBI Taxonomy" id="566461"/>
    <lineage>
        <taxon>Bacteria</taxon>
        <taxon>Bacillati</taxon>
        <taxon>Actinomycetota</taxon>
        <taxon>Actinomycetes</taxon>
        <taxon>Kitasatosporales</taxon>
        <taxon>Streptomycetaceae</taxon>
        <taxon>Streptomyces</taxon>
    </lineage>
</organism>
<accession>D6A3F8</accession>
<evidence type="ECO:0000313" key="1">
    <source>
        <dbReference type="EMBL" id="EFE67660.2"/>
    </source>
</evidence>
<reference evidence="2" key="1">
    <citation type="submission" date="2008-12" db="EMBL/GenBank/DDBJ databases">
        <title>Annotation of Streptomyces ghanaensis ATCC 14672.</title>
        <authorList>
            <consortium name="The Broad Institute Genome Sequencing Platform"/>
            <consortium name="Broad Institute Microbial Sequencing Center"/>
            <person name="Fischbach M."/>
            <person name="Ward D."/>
            <person name="Young S."/>
            <person name="Kodira C.D."/>
            <person name="Zeng Q."/>
            <person name="Koehrsen M."/>
            <person name="Godfrey P."/>
            <person name="Alvarado L."/>
            <person name="Berlin A.M."/>
            <person name="Borenstein D."/>
            <person name="Chen Z."/>
            <person name="Engels R."/>
            <person name="Freedman E."/>
            <person name="Gellesch M."/>
            <person name="Goldberg J."/>
            <person name="Griggs A."/>
            <person name="Gujja S."/>
            <person name="Heiman D.I."/>
            <person name="Hepburn T.A."/>
            <person name="Howarth C."/>
            <person name="Jen D."/>
            <person name="Larson L."/>
            <person name="Lewis B."/>
            <person name="Mehta T."/>
            <person name="Park D."/>
            <person name="Pearson M."/>
            <person name="Roberts A."/>
            <person name="Saif S."/>
            <person name="Shea T.D."/>
            <person name="Shenoy N."/>
            <person name="Sisk P."/>
            <person name="Stolte C."/>
            <person name="Sykes S.N."/>
            <person name="Walk T."/>
            <person name="White J."/>
            <person name="Yandava C."/>
            <person name="Straight P."/>
            <person name="Clardy J."/>
            <person name="Hung D."/>
            <person name="Kolter R."/>
            <person name="Mekalanos J."/>
            <person name="Walker S."/>
            <person name="Walsh C.T."/>
            <person name="Wieland B.L.C."/>
            <person name="Ilzarbe M."/>
            <person name="Galagan J."/>
            <person name="Nusbaum C."/>
            <person name="Birren B."/>
        </authorList>
    </citation>
    <scope>NUCLEOTIDE SEQUENCE [LARGE SCALE GENOMIC DNA]</scope>
    <source>
        <strain evidence="2">ATCC 14672 / DSM 40746 / JCM 4963 / KCTC 9882 / NRRL B-12104 / FH 1290</strain>
    </source>
</reference>
<dbReference type="AlphaFoldDB" id="D6A3F8"/>
<dbReference type="Proteomes" id="UP000003824">
    <property type="component" value="Unassembled WGS sequence"/>
</dbReference>
<protein>
    <submittedName>
        <fullName evidence="1">Predicted protein</fullName>
    </submittedName>
</protein>
<sequence>MSPGHTHTEHTRHRGAAITRQSRFPRMLTLIGLFGLIVPLSACQSESDPPLERSDPAARELVDLDSRILSYTAEFRPEGPYTPPDDEERDRLARGVGHLLDGDARAAERSLAPIGLGVTRLTDTSSGRRYDEIAATGDGASAHWGRLYLNADSRIRWNVQVPHPVSDRNTEELGVRLLEDTPGGALVLAGAHRRAGRTDAADVAHREDSAFHVTVLELHKRGVPGVQLHGFAESTEERYDAVLSTGAAQSAPGEVAALADRLEADGLRVCRGWSARCRLEGTTNVQGKAAQRRHATFVHVELTSDARGDGPDADEAARGLSGLLTTWAED</sequence>
<gene>
    <name evidence="1" type="ORF">SSFG_02906</name>
</gene>
<dbReference type="EMBL" id="DS999641">
    <property type="protein sequence ID" value="EFE67660.2"/>
    <property type="molecule type" value="Genomic_DNA"/>
</dbReference>
<proteinExistence type="predicted"/>